<comment type="subcellular location">
    <subcellularLocation>
        <location evidence="1">Cell envelope</location>
    </subcellularLocation>
</comment>
<evidence type="ECO:0000313" key="9">
    <source>
        <dbReference type="Proteomes" id="UP000007089"/>
    </source>
</evidence>
<evidence type="ECO:0000256" key="1">
    <source>
        <dbReference type="ARBA" id="ARBA00004196"/>
    </source>
</evidence>
<feature type="domain" description="Multidrug resistance protein MdtA-like alpha-helical hairpin" evidence="4">
    <location>
        <begin position="100"/>
        <end position="168"/>
    </location>
</feature>
<dbReference type="PROSITE" id="PS51257">
    <property type="entry name" value="PROKAR_LIPOPROTEIN"/>
    <property type="match status" value="1"/>
</dbReference>
<dbReference type="GO" id="GO:0046677">
    <property type="term" value="P:response to antibiotic"/>
    <property type="evidence" value="ECO:0007669"/>
    <property type="project" value="TreeGrafter"/>
</dbReference>
<dbReference type="NCBIfam" id="TIGR01730">
    <property type="entry name" value="RND_mfp"/>
    <property type="match status" value="1"/>
</dbReference>
<dbReference type="Pfam" id="PF25876">
    <property type="entry name" value="HH_MFP_RND"/>
    <property type="match status" value="1"/>
</dbReference>
<evidence type="ECO:0000259" key="5">
    <source>
        <dbReference type="Pfam" id="PF25917"/>
    </source>
</evidence>
<dbReference type="FunFam" id="2.40.420.20:FF:000001">
    <property type="entry name" value="Efflux RND transporter periplasmic adaptor subunit"/>
    <property type="match status" value="1"/>
</dbReference>
<dbReference type="Pfam" id="PF25967">
    <property type="entry name" value="RND-MFP_C"/>
    <property type="match status" value="1"/>
</dbReference>
<dbReference type="InterPro" id="IPR006143">
    <property type="entry name" value="RND_pump_MFP"/>
</dbReference>
<evidence type="ECO:0000259" key="7">
    <source>
        <dbReference type="Pfam" id="PF25967"/>
    </source>
</evidence>
<dbReference type="EMBL" id="CP001359">
    <property type="protein sequence ID" value="ACL65284.1"/>
    <property type="molecule type" value="Genomic_DNA"/>
</dbReference>
<evidence type="ECO:0000313" key="8">
    <source>
        <dbReference type="EMBL" id="ACL65284.1"/>
    </source>
</evidence>
<dbReference type="AlphaFoldDB" id="B8J794"/>
<evidence type="ECO:0000256" key="2">
    <source>
        <dbReference type="ARBA" id="ARBA00009477"/>
    </source>
</evidence>
<name>B8J794_ANAD2</name>
<dbReference type="Gene3D" id="2.40.30.170">
    <property type="match status" value="1"/>
</dbReference>
<feature type="domain" description="Multidrug resistance protein MdtA-like barrel-sandwich hybrid" evidence="5">
    <location>
        <begin position="60"/>
        <end position="201"/>
    </location>
</feature>
<proteinExistence type="inferred from homology"/>
<dbReference type="Proteomes" id="UP000007089">
    <property type="component" value="Chromosome"/>
</dbReference>
<feature type="domain" description="Multidrug resistance protein MdtA-like beta-barrel" evidence="6">
    <location>
        <begin position="206"/>
        <end position="285"/>
    </location>
</feature>
<dbReference type="InterPro" id="IPR058624">
    <property type="entry name" value="MdtA-like_HH"/>
</dbReference>
<dbReference type="Pfam" id="PF25917">
    <property type="entry name" value="BSH_RND"/>
    <property type="match status" value="1"/>
</dbReference>
<evidence type="ECO:0000256" key="3">
    <source>
        <dbReference type="SAM" id="SignalP"/>
    </source>
</evidence>
<feature type="chain" id="PRO_5002872355" evidence="3">
    <location>
        <begin position="18"/>
        <end position="372"/>
    </location>
</feature>
<dbReference type="RefSeq" id="WP_012633195.1">
    <property type="nucleotide sequence ID" value="NC_011891.1"/>
</dbReference>
<dbReference type="InterPro" id="IPR058626">
    <property type="entry name" value="MdtA-like_b-barrel"/>
</dbReference>
<organism evidence="8 9">
    <name type="scientific">Anaeromyxobacter dehalogenans (strain ATCC BAA-258 / DSM 21875 / 2CP-1)</name>
    <dbReference type="NCBI Taxonomy" id="455488"/>
    <lineage>
        <taxon>Bacteria</taxon>
        <taxon>Pseudomonadati</taxon>
        <taxon>Myxococcota</taxon>
        <taxon>Myxococcia</taxon>
        <taxon>Myxococcales</taxon>
        <taxon>Cystobacterineae</taxon>
        <taxon>Anaeromyxobacteraceae</taxon>
        <taxon>Anaeromyxobacter</taxon>
    </lineage>
</organism>
<feature type="signal peptide" evidence="3">
    <location>
        <begin position="1"/>
        <end position="17"/>
    </location>
</feature>
<accession>B8J794</accession>
<comment type="similarity">
    <text evidence="2">Belongs to the membrane fusion protein (MFP) (TC 8.A.1) family.</text>
</comment>
<dbReference type="KEGG" id="acp:A2cp1_1942"/>
<protein>
    <submittedName>
        <fullName evidence="8">Efflux transporter, RND family, MFP subunit</fullName>
    </submittedName>
</protein>
<dbReference type="Gene3D" id="2.40.50.100">
    <property type="match status" value="1"/>
</dbReference>
<reference evidence="8" key="1">
    <citation type="submission" date="2009-01" db="EMBL/GenBank/DDBJ databases">
        <title>Complete sequence of Anaeromyxobacter dehalogenans 2CP-1.</title>
        <authorList>
            <consortium name="US DOE Joint Genome Institute"/>
            <person name="Lucas S."/>
            <person name="Copeland A."/>
            <person name="Lapidus A."/>
            <person name="Glavina del Rio T."/>
            <person name="Dalin E."/>
            <person name="Tice H."/>
            <person name="Bruce D."/>
            <person name="Goodwin L."/>
            <person name="Pitluck S."/>
            <person name="Saunders E."/>
            <person name="Brettin T."/>
            <person name="Detter J.C."/>
            <person name="Han C."/>
            <person name="Larimer F."/>
            <person name="Land M."/>
            <person name="Hauser L."/>
            <person name="Kyrpides N."/>
            <person name="Ovchinnikova G."/>
            <person name="Beliaev A.S."/>
            <person name="Richardson P."/>
        </authorList>
    </citation>
    <scope>NUCLEOTIDE SEQUENCE</scope>
    <source>
        <strain evidence="8">2CP-1</strain>
    </source>
</reference>
<evidence type="ECO:0000259" key="4">
    <source>
        <dbReference type="Pfam" id="PF25876"/>
    </source>
</evidence>
<dbReference type="Pfam" id="PF25944">
    <property type="entry name" value="Beta-barrel_RND"/>
    <property type="match status" value="1"/>
</dbReference>
<dbReference type="GO" id="GO:0030313">
    <property type="term" value="C:cell envelope"/>
    <property type="evidence" value="ECO:0007669"/>
    <property type="project" value="UniProtKB-SubCell"/>
</dbReference>
<dbReference type="PANTHER" id="PTHR30158">
    <property type="entry name" value="ACRA/E-RELATED COMPONENT OF DRUG EFFLUX TRANSPORTER"/>
    <property type="match status" value="1"/>
</dbReference>
<dbReference type="GO" id="GO:0005886">
    <property type="term" value="C:plasma membrane"/>
    <property type="evidence" value="ECO:0007669"/>
    <property type="project" value="TreeGrafter"/>
</dbReference>
<feature type="domain" description="Multidrug resistance protein MdtA-like C-terminal permuted SH3" evidence="7">
    <location>
        <begin position="290"/>
        <end position="347"/>
    </location>
</feature>
<evidence type="ECO:0000259" key="6">
    <source>
        <dbReference type="Pfam" id="PF25944"/>
    </source>
</evidence>
<gene>
    <name evidence="8" type="ordered locus">A2cp1_1942</name>
</gene>
<dbReference type="GO" id="GO:0022857">
    <property type="term" value="F:transmembrane transporter activity"/>
    <property type="evidence" value="ECO:0007669"/>
    <property type="project" value="InterPro"/>
</dbReference>
<dbReference type="HOGENOM" id="CLU_018816_2_0_7"/>
<keyword evidence="3" id="KW-0732">Signal</keyword>
<keyword evidence="9" id="KW-1185">Reference proteome</keyword>
<dbReference type="Gene3D" id="2.40.420.20">
    <property type="match status" value="1"/>
</dbReference>
<dbReference type="Gene3D" id="1.10.287.470">
    <property type="entry name" value="Helix hairpin bin"/>
    <property type="match status" value="1"/>
</dbReference>
<dbReference type="InterPro" id="IPR058625">
    <property type="entry name" value="MdtA-like_BSH"/>
</dbReference>
<dbReference type="InterPro" id="IPR058627">
    <property type="entry name" value="MdtA-like_C"/>
</dbReference>
<sequence length="372" mass="38586">MTAPRAAPLALTLLALAAACGRGDAGPKGPRPVAVRAAVAERRDVPVEVRAVGRIVANQSVAVRAQVSGPIVAVRFTEGQAVRQGDVLLELDPRPYRAALDEARARLAQDEARAASARDDARRFAELVKKEYVTQQQAEQAAAAATAAAAAVAGDRAQVERAALDLSYCTVRAPAAGRTGRLLVHAGNLVTASAQTPLLTIEQVKPVYAAFSIPERHLPALQGWRAHPPAVRVRAGDGPEIAGVLDFVDNAVDAGTGTILLKARLANADEALWPGQVVDVALRIGERRGAVVVPAAAVAQGQQGDYAYVVGADGKAELRGVTVEQAGDAEAVLSKGIAPGERVVIEGQLKLRPGAPVEVQGPREDGRKAPGT</sequence>
<dbReference type="SUPFAM" id="SSF111369">
    <property type="entry name" value="HlyD-like secretion proteins"/>
    <property type="match status" value="1"/>
</dbReference>